<dbReference type="AlphaFoldDB" id="A0A1U8Q732"/>
<dbReference type="GeneID" id="109115255"/>
<dbReference type="InterPro" id="IPR043502">
    <property type="entry name" value="DNA/RNA_pol_sf"/>
</dbReference>
<name>A0A1U8Q732_NELNU</name>
<evidence type="ECO:0000256" key="1">
    <source>
        <dbReference type="SAM" id="Phobius"/>
    </source>
</evidence>
<dbReference type="PANTHER" id="PTHR11439">
    <property type="entry name" value="GAG-POL-RELATED RETROTRANSPOSON"/>
    <property type="match status" value="1"/>
</dbReference>
<keyword evidence="4" id="KW-1185">Reference proteome</keyword>
<organism evidence="4 5">
    <name type="scientific">Nelumbo nucifera</name>
    <name type="common">Sacred lotus</name>
    <dbReference type="NCBI Taxonomy" id="4432"/>
    <lineage>
        <taxon>Eukaryota</taxon>
        <taxon>Viridiplantae</taxon>
        <taxon>Streptophyta</taxon>
        <taxon>Embryophyta</taxon>
        <taxon>Tracheophyta</taxon>
        <taxon>Spermatophyta</taxon>
        <taxon>Magnoliopsida</taxon>
        <taxon>Proteales</taxon>
        <taxon>Nelumbonaceae</taxon>
        <taxon>Nelumbo</taxon>
    </lineage>
</organism>
<gene>
    <name evidence="5" type="primary">LOC109115255</name>
</gene>
<dbReference type="InterPro" id="IPR013103">
    <property type="entry name" value="RVT_2"/>
</dbReference>
<feature type="domain" description="Retroviral polymerase SH3-like" evidence="3">
    <location>
        <begin position="45"/>
        <end position="74"/>
    </location>
</feature>
<evidence type="ECO:0000259" key="2">
    <source>
        <dbReference type="Pfam" id="PF07727"/>
    </source>
</evidence>
<dbReference type="InterPro" id="IPR057670">
    <property type="entry name" value="SH3_retrovirus"/>
</dbReference>
<dbReference type="CDD" id="cd09272">
    <property type="entry name" value="RNase_HI_RT_Ty1"/>
    <property type="match status" value="1"/>
</dbReference>
<keyword evidence="1" id="KW-0812">Transmembrane</keyword>
<dbReference type="Proteomes" id="UP000189703">
    <property type="component" value="Unplaced"/>
</dbReference>
<sequence>MRCYIASHRLTIISKCSVAYATLKFGHNLMINLLLVLFDASLLAIYRVFDIEKHHIFTSRDVTFHEKEFPFPVQQPDEDHVITPIEYADDLLSLDSHPKPVVAQHDPNNTNIHTSPNLDNGHNVVPNTTAVKQWELHQLYVNNAFLHGDLHEEAYRQWFAKFTQTLIAIGFKQSIANYLLFTSQQHNSYIAVLAYVDDLIITGDDPACIKSLKNNCFKTKDLGPLRLFLGIEISKSNEGMFLCQYKYIMDILTKTGMQDCKLCSTPMEQQKHLIGYSNLLLSDPARYRKLVGRLVYLTITWPELSFDVHTLSQFMHEPHQEHLDAAIQVVRYLKDTPTHGVLLSSTNDFILRGFCDSDWASCPLTRRSTTGYITMLGESPISWKTKKQHTVSRSSTEAEYWAMAVLATELL</sequence>
<keyword evidence="1" id="KW-0472">Membrane</keyword>
<feature type="domain" description="Reverse transcriptase Ty1/copia-type" evidence="2">
    <location>
        <begin position="154"/>
        <end position="268"/>
    </location>
</feature>
<dbReference type="InParanoid" id="A0A1U8Q732"/>
<evidence type="ECO:0000259" key="3">
    <source>
        <dbReference type="Pfam" id="PF25597"/>
    </source>
</evidence>
<reference evidence="5" key="1">
    <citation type="submission" date="2025-08" db="UniProtKB">
        <authorList>
            <consortium name="RefSeq"/>
        </authorList>
    </citation>
    <scope>IDENTIFICATION</scope>
</reference>
<keyword evidence="1" id="KW-1133">Transmembrane helix</keyword>
<dbReference type="Pfam" id="PF25597">
    <property type="entry name" value="SH3_retrovirus"/>
    <property type="match status" value="1"/>
</dbReference>
<feature type="transmembrane region" description="Helical" evidence="1">
    <location>
        <begin position="29"/>
        <end position="49"/>
    </location>
</feature>
<proteinExistence type="predicted"/>
<dbReference type="STRING" id="4432.A0A1U8Q732"/>
<dbReference type="SUPFAM" id="SSF56672">
    <property type="entry name" value="DNA/RNA polymerases"/>
    <property type="match status" value="1"/>
</dbReference>
<accession>A0A1U8Q732</accession>
<dbReference type="KEGG" id="nnu:109115255"/>
<dbReference type="OrthoDB" id="414945at2759"/>
<protein>
    <submittedName>
        <fullName evidence="5">Uncharacterized protein LOC109115255</fullName>
    </submittedName>
</protein>
<dbReference type="PANTHER" id="PTHR11439:SF511">
    <property type="match status" value="1"/>
</dbReference>
<dbReference type="Pfam" id="PF07727">
    <property type="entry name" value="RVT_2"/>
    <property type="match status" value="1"/>
</dbReference>
<evidence type="ECO:0000313" key="5">
    <source>
        <dbReference type="RefSeq" id="XP_019054609.1"/>
    </source>
</evidence>
<evidence type="ECO:0000313" key="4">
    <source>
        <dbReference type="Proteomes" id="UP000189703"/>
    </source>
</evidence>
<dbReference type="RefSeq" id="XP_019054609.1">
    <property type="nucleotide sequence ID" value="XM_019199064.1"/>
</dbReference>